<dbReference type="AlphaFoldDB" id="D3BU42"/>
<keyword evidence="4" id="KW-0812">Transmembrane</keyword>
<evidence type="ECO:0000256" key="1">
    <source>
        <dbReference type="ARBA" id="ARBA00008709"/>
    </source>
</evidence>
<feature type="transmembrane region" description="Helical" evidence="4">
    <location>
        <begin position="627"/>
        <end position="652"/>
    </location>
</feature>
<organism evidence="7 8">
    <name type="scientific">Heterostelium pallidum (strain ATCC 26659 / Pp 5 / PN500)</name>
    <name type="common">Cellular slime mold</name>
    <name type="synonym">Polysphondylium pallidum</name>
    <dbReference type="NCBI Taxonomy" id="670386"/>
    <lineage>
        <taxon>Eukaryota</taxon>
        <taxon>Amoebozoa</taxon>
        <taxon>Evosea</taxon>
        <taxon>Eumycetozoa</taxon>
        <taxon>Dictyostelia</taxon>
        <taxon>Acytosteliales</taxon>
        <taxon>Acytosteliaceae</taxon>
        <taxon>Heterostelium</taxon>
    </lineage>
</organism>
<feature type="chain" id="PRO_5003041593" description="PA14 domain-containing protein" evidence="5">
    <location>
        <begin position="20"/>
        <end position="718"/>
    </location>
</feature>
<dbReference type="InterPro" id="IPR051154">
    <property type="entry name" value="Prespore-cell_inducing_factor"/>
</dbReference>
<keyword evidence="4" id="KW-1133">Transmembrane helix</keyword>
<gene>
    <name evidence="7" type="ORF">PPL_11303</name>
</gene>
<accession>D3BU42</accession>
<dbReference type="STRING" id="670386.D3BU42"/>
<keyword evidence="8" id="KW-1185">Reference proteome</keyword>
<dbReference type="NCBIfam" id="TIGR02148">
    <property type="entry name" value="Fibro_Slime"/>
    <property type="match status" value="1"/>
</dbReference>
<evidence type="ECO:0000313" key="7">
    <source>
        <dbReference type="EMBL" id="EFA75228.1"/>
    </source>
</evidence>
<keyword evidence="3" id="KW-0325">Glycoprotein</keyword>
<dbReference type="InParanoid" id="D3BU42"/>
<dbReference type="FunCoup" id="D3BU42">
    <property type="interactions" value="5"/>
</dbReference>
<evidence type="ECO:0000256" key="2">
    <source>
        <dbReference type="ARBA" id="ARBA00022729"/>
    </source>
</evidence>
<protein>
    <recommendedName>
        <fullName evidence="6">PA14 domain-containing protein</fullName>
    </recommendedName>
</protein>
<dbReference type="PANTHER" id="PTHR31137:SF29">
    <property type="entry name" value="PROTEIN PSIA-RELATED"/>
    <property type="match status" value="1"/>
</dbReference>
<dbReference type="GeneID" id="31366771"/>
<feature type="domain" description="PA14" evidence="6">
    <location>
        <begin position="103"/>
        <end position="253"/>
    </location>
</feature>
<dbReference type="GO" id="GO:0005576">
    <property type="term" value="C:extracellular region"/>
    <property type="evidence" value="ECO:0007669"/>
    <property type="project" value="TreeGrafter"/>
</dbReference>
<dbReference type="SMART" id="SM00758">
    <property type="entry name" value="PA14"/>
    <property type="match status" value="1"/>
</dbReference>
<dbReference type="RefSeq" id="XP_020427362.1">
    <property type="nucleotide sequence ID" value="XM_020582059.1"/>
</dbReference>
<evidence type="ECO:0000256" key="5">
    <source>
        <dbReference type="SAM" id="SignalP"/>
    </source>
</evidence>
<evidence type="ECO:0000313" key="8">
    <source>
        <dbReference type="Proteomes" id="UP000001396"/>
    </source>
</evidence>
<dbReference type="Pfam" id="PF07691">
    <property type="entry name" value="PA14"/>
    <property type="match status" value="1"/>
</dbReference>
<dbReference type="Proteomes" id="UP000001396">
    <property type="component" value="Unassembled WGS sequence"/>
</dbReference>
<name>D3BU42_HETP5</name>
<sequence length="718" mass="78085">MLKYSIILFLFLIISIVLAQEKPPTLNVVCTIYDQHPSKNTNFENKAIGSSSTGVVKGIVKQTLNSTTKVPELSGNSDAAYKAFIRDPSLFKTFFLPDDVNKQIQYNLTLKLTDGIYSVSIPSFFPINYQGWDDKVYNLQKYADGKGVYQNFHFCVVSNMYFTYQGYEKFTFKGDDDVWVYIDNKLVVDIGGVHSAEPGEVNATFMSTLVKGNTYPLDFFYCERHVTQSTLQMETNLPLFCPIIDYCGVCSGDGSTCCDCNDGDPCTTDICPKPAEGITNKNYKEFCQHIPKTCDQIDTCFNYACQKDKNGTCAKTTPIECEQKSCKKATCTNGSGCQYTDLCVAQDKCHTTTCVNGTSCSPQKPKQCDEGNKCKSYGCDPDTGCTSSLKNCANATDTNPCNQYYCEAGTGLCKFNTLSATDCACCKDAKPNLCQTATCDSNSGKCIISNITVDDNNSCTNDQCDPSTGKITNTPIVCSGCQNCVGGSCVGNDTVCNDYNECTNDKCGANKTCEYSENSCDDGNPCTDDFCHQNTGCYHVDTVCPGVGDCQVGYCQAGVGCQTKKRDCSTGLFCTDAICIEGVGCANFTRNCVGDNPQCEKGTCNTETQLCEYHEYSPKPFGCNKAAVISTGVVAGVVVAGAVALAIAVFGGKKGYDAWKNRQASGLTNVNNNPLYQENPNNQENPLYIDHGGLENNNNLTQTLNPYRQIDMSILLEI</sequence>
<evidence type="ECO:0000259" key="6">
    <source>
        <dbReference type="PROSITE" id="PS51820"/>
    </source>
</evidence>
<proteinExistence type="inferred from homology"/>
<dbReference type="OMA" id="CERHTPY"/>
<evidence type="ECO:0000256" key="4">
    <source>
        <dbReference type="SAM" id="Phobius"/>
    </source>
</evidence>
<dbReference type="InterPro" id="IPR001673">
    <property type="entry name" value="S_mold_repeat"/>
</dbReference>
<comment type="similarity">
    <text evidence="1">Belongs to the prespore-cell-inducing factor family.</text>
</comment>
<dbReference type="InterPro" id="IPR011658">
    <property type="entry name" value="PA14_dom"/>
</dbReference>
<comment type="caution">
    <text evidence="7">The sequence shown here is derived from an EMBL/GenBank/DDBJ whole genome shotgun (WGS) entry which is preliminary data.</text>
</comment>
<dbReference type="PROSITE" id="PS51820">
    <property type="entry name" value="PA14"/>
    <property type="match status" value="1"/>
</dbReference>
<dbReference type="Pfam" id="PF00526">
    <property type="entry name" value="Dicty_CTDC"/>
    <property type="match status" value="4"/>
</dbReference>
<reference evidence="7 8" key="1">
    <citation type="journal article" date="2011" name="Genome Res.">
        <title>Phylogeny-wide analysis of social amoeba genomes highlights ancient origins for complex intercellular communication.</title>
        <authorList>
            <person name="Heidel A.J."/>
            <person name="Lawal H.M."/>
            <person name="Felder M."/>
            <person name="Schilde C."/>
            <person name="Helps N.R."/>
            <person name="Tunggal B."/>
            <person name="Rivero F."/>
            <person name="John U."/>
            <person name="Schleicher M."/>
            <person name="Eichinger L."/>
            <person name="Platzer M."/>
            <person name="Noegel A.A."/>
            <person name="Schaap P."/>
            <person name="Gloeckner G."/>
        </authorList>
    </citation>
    <scope>NUCLEOTIDE SEQUENCE [LARGE SCALE GENOMIC DNA]</scope>
    <source>
        <strain evidence="8">ATCC 26659 / Pp 5 / PN500</strain>
    </source>
</reference>
<dbReference type="InterPro" id="IPR011874">
    <property type="entry name" value="Fibro_Slime"/>
</dbReference>
<dbReference type="PANTHER" id="PTHR31137">
    <property type="entry name" value="PROTEIN PSIB-RELATED-RELATED"/>
    <property type="match status" value="1"/>
</dbReference>
<dbReference type="InterPro" id="IPR037524">
    <property type="entry name" value="PA14/GLEYA"/>
</dbReference>
<dbReference type="EMBL" id="ADBJ01000056">
    <property type="protein sequence ID" value="EFA75228.1"/>
    <property type="molecule type" value="Genomic_DNA"/>
</dbReference>
<feature type="signal peptide" evidence="5">
    <location>
        <begin position="1"/>
        <end position="19"/>
    </location>
</feature>
<keyword evidence="2 5" id="KW-0732">Signal</keyword>
<keyword evidence="4" id="KW-0472">Membrane</keyword>
<evidence type="ECO:0000256" key="3">
    <source>
        <dbReference type="ARBA" id="ARBA00023180"/>
    </source>
</evidence>